<dbReference type="GO" id="GO:0033540">
    <property type="term" value="P:fatty acid beta-oxidation using acyl-CoA oxidase"/>
    <property type="evidence" value="ECO:0007669"/>
    <property type="project" value="TreeGrafter"/>
</dbReference>
<dbReference type="GO" id="GO:0005504">
    <property type="term" value="F:fatty acid binding"/>
    <property type="evidence" value="ECO:0007669"/>
    <property type="project" value="TreeGrafter"/>
</dbReference>
<evidence type="ECO:0000259" key="3">
    <source>
        <dbReference type="Pfam" id="PF01756"/>
    </source>
</evidence>
<dbReference type="Pfam" id="PF01756">
    <property type="entry name" value="ACOX"/>
    <property type="match status" value="1"/>
</dbReference>
<sequence>MMLHCCRRVPLGVAVTVAAVVPWYPSPALSLSRGAKAGAFAQPSNNAVVRSPPLSSMLTSCRGYVCRTSPRYFELDPSKQSYVIASAFEEPTFRFFCEGVDIDFKEEVRAALKKALPPPPPNFTQRGTGHVFNFPQIVQLFQRLCRQELVSYAQVRSTPHRLASFYETLATAHPALALLAAEHYTFAGLVATHAKKSVRDAVLANVDSGVSIGCIAEQELIAEGTPFNTEARYDAHEHCFVLRGTGKFGVVAAACAEWAVVTATLTLQAKENNGTHLFLVPLRHSSSGSNKGLPEYGHNSSLAAGAGELRHGVSVRAITGENDVMTGCGVAVLHLDNVRIPVDYLLDPFCITPELKVGYVVGHEGDEPATEVLRTRRRIATGAIYIGATKKFLTEVVTYTANKYVVGPDYRRNYPFLGLQHIQTPLVSMVAKSYVYVAAWQRLLPVFTDAARKGPSYEDRMRLAGTIHFLQENLLELHSFADRAMGLHGSFASNGSNAVSTVVHLRQEGLDASALIREVAFKSITKNIGTTHWGWWLTNLLQPVFPALDRFVKNPMYSPRIADLGRHLLFFSHKHYSLKKRLRQSRELERRKGGSEHQWYDWVMFRHRSVVHCGEAFMEMYYLDVMMKETEVCSDPRGRKILRDIGWIYALSRQMDRLDFIVSLKMMSPNKAEILAGHFDNVVTVLAPQCVHLVEAMQVPKEFLAPCAAGDCMEAYWTIPGTNTHIERGDRLTLHEATKMSSKAHARPGCEKAEQEAMRESSEEFDLFHGLADEPSYARRKL</sequence>
<dbReference type="GO" id="GO:0071949">
    <property type="term" value="F:FAD binding"/>
    <property type="evidence" value="ECO:0007669"/>
    <property type="project" value="InterPro"/>
</dbReference>
<dbReference type="InterPro" id="IPR012258">
    <property type="entry name" value="Acyl-CoA_oxidase"/>
</dbReference>
<dbReference type="OMA" id="SINKRFA"/>
<evidence type="ECO:0000313" key="4">
    <source>
        <dbReference type="EMBL" id="KPI89903.1"/>
    </source>
</evidence>
<evidence type="ECO:0000256" key="1">
    <source>
        <dbReference type="ARBA" id="ARBA00006288"/>
    </source>
</evidence>
<dbReference type="GO" id="GO:0055088">
    <property type="term" value="P:lipid homeostasis"/>
    <property type="evidence" value="ECO:0007669"/>
    <property type="project" value="TreeGrafter"/>
</dbReference>
<reference evidence="4 5" key="1">
    <citation type="journal article" date="2015" name="PLoS Pathog.">
        <title>Leptomonas seymouri: Adaptations to the Dixenous Life Cycle Analyzed by Genome Sequencing, Transcriptome Profiling and Co-infection with Leishmania donovani.</title>
        <authorList>
            <person name="Kraeva N."/>
            <person name="Butenko A."/>
            <person name="Hlavacova J."/>
            <person name="Kostygov A."/>
            <person name="Myskova J."/>
            <person name="Grybchuk D."/>
            <person name="Lestinova T."/>
            <person name="Votypka J."/>
            <person name="Volf P."/>
            <person name="Opperdoes F."/>
            <person name="Flegontov P."/>
            <person name="Lukes J."/>
            <person name="Yurchenko V."/>
        </authorList>
    </citation>
    <scope>NUCLEOTIDE SEQUENCE [LARGE SCALE GENOMIC DNA]</scope>
    <source>
        <strain evidence="4 5">ATCC 30220</strain>
    </source>
</reference>
<dbReference type="EMBL" id="LJSK01000014">
    <property type="protein sequence ID" value="KPI89903.1"/>
    <property type="molecule type" value="Genomic_DNA"/>
</dbReference>
<feature type="domain" description="Acyl-CoA oxidase C-terminal" evidence="3">
    <location>
        <begin position="587"/>
        <end position="704"/>
    </location>
</feature>
<proteinExistence type="inferred from homology"/>
<protein>
    <recommendedName>
        <fullName evidence="3">Acyl-CoA oxidase C-terminal domain-containing protein</fullName>
    </recommendedName>
</protein>
<accession>A0A0N1I2V2</accession>
<dbReference type="GO" id="GO:0003997">
    <property type="term" value="F:acyl-CoA oxidase activity"/>
    <property type="evidence" value="ECO:0007669"/>
    <property type="project" value="InterPro"/>
</dbReference>
<organism evidence="4 5">
    <name type="scientific">Leptomonas seymouri</name>
    <dbReference type="NCBI Taxonomy" id="5684"/>
    <lineage>
        <taxon>Eukaryota</taxon>
        <taxon>Discoba</taxon>
        <taxon>Euglenozoa</taxon>
        <taxon>Kinetoplastea</taxon>
        <taxon>Metakinetoplastina</taxon>
        <taxon>Trypanosomatida</taxon>
        <taxon>Trypanosomatidae</taxon>
        <taxon>Leishmaniinae</taxon>
        <taxon>Leptomonas</taxon>
    </lineage>
</organism>
<comment type="similarity">
    <text evidence="1">Belongs to the acyl-CoA oxidase family.</text>
</comment>
<comment type="caution">
    <text evidence="4">The sequence shown here is derived from an EMBL/GenBank/DDBJ whole genome shotgun (WGS) entry which is preliminary data.</text>
</comment>
<evidence type="ECO:0000313" key="5">
    <source>
        <dbReference type="Proteomes" id="UP000038009"/>
    </source>
</evidence>
<evidence type="ECO:0000256" key="2">
    <source>
        <dbReference type="ARBA" id="ARBA00023002"/>
    </source>
</evidence>
<name>A0A0N1I2V2_LEPSE</name>
<dbReference type="FunFam" id="1.20.140.10:FF:000058">
    <property type="entry name" value="Putative acyl-CoA oxidase"/>
    <property type="match status" value="1"/>
</dbReference>
<dbReference type="PANTHER" id="PTHR10909:SF250">
    <property type="entry name" value="PEROXISOMAL ACYL-COENZYME A OXIDASE 1"/>
    <property type="match status" value="1"/>
</dbReference>
<dbReference type="Gene3D" id="1.20.140.10">
    <property type="entry name" value="Butyryl-CoA Dehydrogenase, subunit A, domain 3"/>
    <property type="match status" value="1"/>
</dbReference>
<gene>
    <name evidence="4" type="ORF">ABL78_0975</name>
</gene>
<dbReference type="PANTHER" id="PTHR10909">
    <property type="entry name" value="ELECTRON TRANSPORT OXIDOREDUCTASE"/>
    <property type="match status" value="1"/>
</dbReference>
<dbReference type="Proteomes" id="UP000038009">
    <property type="component" value="Unassembled WGS sequence"/>
</dbReference>
<dbReference type="InterPro" id="IPR046373">
    <property type="entry name" value="Acyl-CoA_Oxase/DH_mid-dom_sf"/>
</dbReference>
<dbReference type="GO" id="GO:0005777">
    <property type="term" value="C:peroxisome"/>
    <property type="evidence" value="ECO:0007669"/>
    <property type="project" value="InterPro"/>
</dbReference>
<dbReference type="InterPro" id="IPR009100">
    <property type="entry name" value="AcylCoA_DH/oxidase_NM_dom_sf"/>
</dbReference>
<dbReference type="SUPFAM" id="SSF56645">
    <property type="entry name" value="Acyl-CoA dehydrogenase NM domain-like"/>
    <property type="match status" value="1"/>
</dbReference>
<dbReference type="OrthoDB" id="538336at2759"/>
<dbReference type="SUPFAM" id="SSF47203">
    <property type="entry name" value="Acyl-CoA dehydrogenase C-terminal domain-like"/>
    <property type="match status" value="2"/>
</dbReference>
<dbReference type="InterPro" id="IPR002655">
    <property type="entry name" value="Acyl-CoA_oxidase_C"/>
</dbReference>
<dbReference type="Gene3D" id="2.40.110.10">
    <property type="entry name" value="Butyryl-CoA Dehydrogenase, subunit A, domain 2"/>
    <property type="match status" value="1"/>
</dbReference>
<keyword evidence="2" id="KW-0560">Oxidoreductase</keyword>
<dbReference type="VEuPathDB" id="TriTrypDB:Lsey_0014_0260"/>
<dbReference type="InterPro" id="IPR036250">
    <property type="entry name" value="AcylCo_DH-like_C"/>
</dbReference>
<keyword evidence="5" id="KW-1185">Reference proteome</keyword>
<dbReference type="AlphaFoldDB" id="A0A0N1I2V2"/>